<protein>
    <submittedName>
        <fullName evidence="1">Uncharacterized protein</fullName>
    </submittedName>
</protein>
<evidence type="ECO:0000313" key="1">
    <source>
        <dbReference type="EMBL" id="KAB8303856.1"/>
    </source>
</evidence>
<sequence length="72" mass="7796">MNSDWAVKCSEGMGARVRYAFVTAAPPTYGEDATLNSYAPKLVIKDFCGLLDSAISDSLAQQEKLEQGYKSS</sequence>
<name>A0A5N6KJ89_MONLA</name>
<dbReference type="EMBL" id="VIGI01000002">
    <property type="protein sequence ID" value="KAB8303856.1"/>
    <property type="molecule type" value="Genomic_DNA"/>
</dbReference>
<dbReference type="Proteomes" id="UP000326757">
    <property type="component" value="Unassembled WGS sequence"/>
</dbReference>
<comment type="caution">
    <text evidence="1">The sequence shown here is derived from an EMBL/GenBank/DDBJ whole genome shotgun (WGS) entry which is preliminary data.</text>
</comment>
<gene>
    <name evidence="1" type="ORF">EYC80_005226</name>
</gene>
<keyword evidence="2" id="KW-1185">Reference proteome</keyword>
<evidence type="ECO:0000313" key="2">
    <source>
        <dbReference type="Proteomes" id="UP000326757"/>
    </source>
</evidence>
<organism evidence="1 2">
    <name type="scientific">Monilinia laxa</name>
    <name type="common">Brown rot fungus</name>
    <name type="synonym">Sclerotinia laxa</name>
    <dbReference type="NCBI Taxonomy" id="61186"/>
    <lineage>
        <taxon>Eukaryota</taxon>
        <taxon>Fungi</taxon>
        <taxon>Dikarya</taxon>
        <taxon>Ascomycota</taxon>
        <taxon>Pezizomycotina</taxon>
        <taxon>Leotiomycetes</taxon>
        <taxon>Helotiales</taxon>
        <taxon>Sclerotiniaceae</taxon>
        <taxon>Monilinia</taxon>
    </lineage>
</organism>
<dbReference type="OrthoDB" id="3515175at2759"/>
<reference evidence="1 2" key="1">
    <citation type="submission" date="2019-06" db="EMBL/GenBank/DDBJ databases">
        <title>Genome Sequence of the Brown Rot Fungal Pathogen Monilinia laxa.</title>
        <authorList>
            <person name="De Miccolis Angelini R.M."/>
            <person name="Landi L."/>
            <person name="Abate D."/>
            <person name="Pollastro S."/>
            <person name="Romanazzi G."/>
            <person name="Faretra F."/>
        </authorList>
    </citation>
    <scope>NUCLEOTIDE SEQUENCE [LARGE SCALE GENOMIC DNA]</scope>
    <source>
        <strain evidence="1 2">Mlax316</strain>
    </source>
</reference>
<dbReference type="AlphaFoldDB" id="A0A5N6KJ89"/>
<proteinExistence type="predicted"/>
<accession>A0A5N6KJ89</accession>